<comment type="caution">
    <text evidence="2">The sequence shown here is derived from an EMBL/GenBank/DDBJ whole genome shotgun (WGS) entry which is preliminary data.</text>
</comment>
<accession>A0AAE3DBT6</accession>
<feature type="region of interest" description="Disordered" evidence="1">
    <location>
        <begin position="1"/>
        <end position="28"/>
    </location>
</feature>
<keyword evidence="3" id="KW-1185">Reference proteome</keyword>
<organism evidence="2 3">
    <name type="scientific">Hominiventricola filiformis</name>
    <dbReference type="NCBI Taxonomy" id="2885352"/>
    <lineage>
        <taxon>Bacteria</taxon>
        <taxon>Bacillati</taxon>
        <taxon>Bacillota</taxon>
        <taxon>Clostridia</taxon>
        <taxon>Lachnospirales</taxon>
        <taxon>Lachnospiraceae</taxon>
        <taxon>Hominiventricola</taxon>
    </lineage>
</organism>
<evidence type="ECO:0000313" key="3">
    <source>
        <dbReference type="Proteomes" id="UP001198220"/>
    </source>
</evidence>
<reference evidence="2 3" key="1">
    <citation type="submission" date="2021-10" db="EMBL/GenBank/DDBJ databases">
        <title>Anaerobic single-cell dispensing facilitates the cultivation of human gut bacteria.</title>
        <authorList>
            <person name="Afrizal A."/>
        </authorList>
    </citation>
    <scope>NUCLEOTIDE SEQUENCE [LARGE SCALE GENOMIC DNA]</scope>
    <source>
        <strain evidence="2 3">CLA-AA-H276</strain>
    </source>
</reference>
<name>A0AAE3DBT6_9FIRM</name>
<gene>
    <name evidence="2" type="ORF">LKD36_12555</name>
</gene>
<evidence type="ECO:0000256" key="1">
    <source>
        <dbReference type="SAM" id="MobiDB-lite"/>
    </source>
</evidence>
<dbReference type="EMBL" id="JAJEPS010000013">
    <property type="protein sequence ID" value="MCC2126997.1"/>
    <property type="molecule type" value="Genomic_DNA"/>
</dbReference>
<proteinExistence type="predicted"/>
<dbReference type="AlphaFoldDB" id="A0AAE3DBT6"/>
<evidence type="ECO:0000313" key="2">
    <source>
        <dbReference type="EMBL" id="MCC2126997.1"/>
    </source>
</evidence>
<sequence length="146" mass="16489">MKNTTYGKKYGKKTAKPTVKNNAPKGPQMPKEWLYLAEDEITPAQIYGLFAEEKSWKAEYWEEAEVVEIELPEAGSVDMENLGGASEDEAMEAYMKDRSLHTAYAVTIRPDDFEEAKKVMEYISSHLGGYFCGDTDDFQPEIQAEG</sequence>
<protein>
    <submittedName>
        <fullName evidence="2">Uncharacterized protein</fullName>
    </submittedName>
</protein>
<dbReference type="Proteomes" id="UP001198220">
    <property type="component" value="Unassembled WGS sequence"/>
</dbReference>
<dbReference type="RefSeq" id="WP_308459778.1">
    <property type="nucleotide sequence ID" value="NZ_JAJEPS010000013.1"/>
</dbReference>